<organism evidence="1 2">
    <name type="scientific">Anaerococcus prevotii (strain ATCC 9321 / DSM 20548 / JCM 6508 / NCTC 11806 / PC1)</name>
    <name type="common">Peptostreptococcus prevotii</name>
    <name type="synonym">Peptococcus prevotii</name>
    <dbReference type="NCBI Taxonomy" id="525919"/>
    <lineage>
        <taxon>Bacteria</taxon>
        <taxon>Bacillati</taxon>
        <taxon>Bacillota</taxon>
        <taxon>Tissierellia</taxon>
        <taxon>Tissierellales</taxon>
        <taxon>Peptoniphilaceae</taxon>
        <taxon>Anaerococcus</taxon>
    </lineage>
</organism>
<name>C7RH60_ANAPD</name>
<reference evidence="1 2" key="1">
    <citation type="journal article" date="2009" name="Stand. Genomic Sci.">
        <title>Complete genome sequence of Anaerococcus prevotii type strain (PC1).</title>
        <authorList>
            <person name="Labutti K."/>
            <person name="Pukall R."/>
            <person name="Steenblock K."/>
            <person name="Glavina Del Rio T."/>
            <person name="Tice H."/>
            <person name="Copeland A."/>
            <person name="Cheng J.F."/>
            <person name="Lucas S."/>
            <person name="Chen F."/>
            <person name="Nolan M."/>
            <person name="Bruce D."/>
            <person name="Goodwin L."/>
            <person name="Pitluck S."/>
            <person name="Ivanova N."/>
            <person name="Mavromatis K."/>
            <person name="Ovchinnikova G."/>
            <person name="Pati A."/>
            <person name="Chen A."/>
            <person name="Palaniappan K."/>
            <person name="Land M."/>
            <person name="Hauser L."/>
            <person name="Chang Y.J."/>
            <person name="Jeffries C.D."/>
            <person name="Chain P."/>
            <person name="Saunders E."/>
            <person name="Brettin T."/>
            <person name="Detter J.C."/>
            <person name="Han C."/>
            <person name="Goker M."/>
            <person name="Bristow J."/>
            <person name="Eisen J.A."/>
            <person name="Markowitz V."/>
            <person name="Hugenholtz P."/>
            <person name="Kyrpides N.C."/>
            <person name="Klenk H.P."/>
            <person name="Lapidus A."/>
        </authorList>
    </citation>
    <scope>NUCLEOTIDE SEQUENCE [LARGE SCALE GENOMIC DNA]</scope>
    <source>
        <strain evidence="2">ATCC 9321 / DSM 20548 / JCM 6508 / NCTC 11806 / PC1</strain>
    </source>
</reference>
<evidence type="ECO:0000313" key="2">
    <source>
        <dbReference type="Proteomes" id="UP000002294"/>
    </source>
</evidence>
<evidence type="ECO:0008006" key="3">
    <source>
        <dbReference type="Google" id="ProtNLM"/>
    </source>
</evidence>
<gene>
    <name evidence="1" type="ordered locus">Apre_0793</name>
</gene>
<dbReference type="AlphaFoldDB" id="C7RH60"/>
<sequence>MIKFRKILFILVATLTITSCRSDKEEANPGKKDEIQLEKIDKTKPISENIRINTTTFASDIIVNDIEKSSGNTYDIDHVSDFESIEEGNFDIAVVPAVMAANLYNETGGTVQIAAISLLNNLYAISDTDILSPKDLMGKTLLIPDLGESYDKLIDSKLSVAKNLLGISTLYYKNFDELLKLKQENESSIAIVSQPNLYKLRSNNDYKLYDFSEILPFFSKQKEEGLGDFVSEVIIVNKKFAQDKKEYLDQFLKEYKNSVDKFKDKANISAETINAYDIKSDEAISIYNSIEPVYIDGDTMVGMYKLFLDSLSRVNLNLYKGDKPAEDFYYKK</sequence>
<dbReference type="STRING" id="525919.Apre_0793"/>
<dbReference type="PROSITE" id="PS51257">
    <property type="entry name" value="PROKAR_LIPOPROTEIN"/>
    <property type="match status" value="1"/>
</dbReference>
<dbReference type="Proteomes" id="UP000002294">
    <property type="component" value="Chromosome"/>
</dbReference>
<dbReference type="HOGENOM" id="CLU_849000_0_0_9"/>
<keyword evidence="2" id="KW-1185">Reference proteome</keyword>
<dbReference type="EMBL" id="CP001708">
    <property type="protein sequence ID" value="ACV28821.1"/>
    <property type="molecule type" value="Genomic_DNA"/>
</dbReference>
<dbReference type="KEGG" id="apr:Apre_0793"/>
<dbReference type="Gene3D" id="3.40.190.10">
    <property type="entry name" value="Periplasmic binding protein-like II"/>
    <property type="match status" value="2"/>
</dbReference>
<evidence type="ECO:0000313" key="1">
    <source>
        <dbReference type="EMBL" id="ACV28821.1"/>
    </source>
</evidence>
<protein>
    <recommendedName>
        <fullName evidence="3">SsuA/THI5-like domain-containing protein</fullName>
    </recommendedName>
</protein>
<accession>C7RH60</accession>
<dbReference type="SUPFAM" id="SSF53850">
    <property type="entry name" value="Periplasmic binding protein-like II"/>
    <property type="match status" value="1"/>
</dbReference>
<proteinExistence type="predicted"/>
<dbReference type="eggNOG" id="COG0715">
    <property type="taxonomic scope" value="Bacteria"/>
</dbReference>